<dbReference type="OrthoDB" id="3174329at2759"/>
<dbReference type="Pfam" id="PF01753">
    <property type="entry name" value="zf-MYND"/>
    <property type="match status" value="1"/>
</dbReference>
<dbReference type="Gene3D" id="6.10.140.2220">
    <property type="match status" value="2"/>
</dbReference>
<dbReference type="PANTHER" id="PTHR46455:SF2">
    <property type="entry name" value="AT24727P"/>
    <property type="match status" value="1"/>
</dbReference>
<name>A0A8I6RS22_CIMLE</name>
<dbReference type="Gene3D" id="2.170.270.10">
    <property type="entry name" value="SET domain"/>
    <property type="match status" value="1"/>
</dbReference>
<dbReference type="InterPro" id="IPR053010">
    <property type="entry name" value="SET_SmydA-8"/>
</dbReference>
<dbReference type="RefSeq" id="XP_014250343.1">
    <property type="nucleotide sequence ID" value="XM_014394857.2"/>
</dbReference>
<reference evidence="6" key="1">
    <citation type="submission" date="2022-01" db="UniProtKB">
        <authorList>
            <consortium name="EnsemblMetazoa"/>
        </authorList>
    </citation>
    <scope>IDENTIFICATION</scope>
</reference>
<organism evidence="6 7">
    <name type="scientific">Cimex lectularius</name>
    <name type="common">Bed bug</name>
    <name type="synonym">Acanthia lectularia</name>
    <dbReference type="NCBI Taxonomy" id="79782"/>
    <lineage>
        <taxon>Eukaryota</taxon>
        <taxon>Metazoa</taxon>
        <taxon>Ecdysozoa</taxon>
        <taxon>Arthropoda</taxon>
        <taxon>Hexapoda</taxon>
        <taxon>Insecta</taxon>
        <taxon>Pterygota</taxon>
        <taxon>Neoptera</taxon>
        <taxon>Paraneoptera</taxon>
        <taxon>Hemiptera</taxon>
        <taxon>Heteroptera</taxon>
        <taxon>Panheteroptera</taxon>
        <taxon>Cimicomorpha</taxon>
        <taxon>Cimicidae</taxon>
        <taxon>Cimex</taxon>
    </lineage>
</organism>
<dbReference type="PROSITE" id="PS50865">
    <property type="entry name" value="ZF_MYND_2"/>
    <property type="match status" value="1"/>
</dbReference>
<dbReference type="SUPFAM" id="SSF82199">
    <property type="entry name" value="SET domain"/>
    <property type="match status" value="1"/>
</dbReference>
<dbReference type="InterPro" id="IPR046341">
    <property type="entry name" value="SET_dom_sf"/>
</dbReference>
<dbReference type="Gene3D" id="1.10.220.160">
    <property type="match status" value="1"/>
</dbReference>
<feature type="domain" description="MYND-type" evidence="5">
    <location>
        <begin position="7"/>
        <end position="43"/>
    </location>
</feature>
<keyword evidence="3" id="KW-0862">Zinc</keyword>
<dbReference type="Proteomes" id="UP000494040">
    <property type="component" value="Unassembled WGS sequence"/>
</dbReference>
<dbReference type="GeneID" id="106667130"/>
<evidence type="ECO:0000256" key="4">
    <source>
        <dbReference type="PROSITE-ProRule" id="PRU00134"/>
    </source>
</evidence>
<evidence type="ECO:0000313" key="6">
    <source>
        <dbReference type="EnsemblMetazoa" id="XP_014250343.1"/>
    </source>
</evidence>
<proteinExistence type="predicted"/>
<dbReference type="InterPro" id="IPR002893">
    <property type="entry name" value="Znf_MYND"/>
</dbReference>
<keyword evidence="1" id="KW-0479">Metal-binding</keyword>
<dbReference type="EnsemblMetazoa" id="XM_014394857.2">
    <property type="protein sequence ID" value="XP_014250343.1"/>
    <property type="gene ID" value="LOC106667130"/>
</dbReference>
<dbReference type="OMA" id="MYTHALW"/>
<dbReference type="AlphaFoldDB" id="A0A8I6RS22"/>
<evidence type="ECO:0000256" key="1">
    <source>
        <dbReference type="ARBA" id="ARBA00022723"/>
    </source>
</evidence>
<keyword evidence="2 4" id="KW-0863">Zinc-finger</keyword>
<dbReference type="CDD" id="cd20071">
    <property type="entry name" value="SET_SMYD"/>
    <property type="match status" value="1"/>
</dbReference>
<evidence type="ECO:0000256" key="3">
    <source>
        <dbReference type="ARBA" id="ARBA00022833"/>
    </source>
</evidence>
<keyword evidence="7" id="KW-1185">Reference proteome</keyword>
<dbReference type="GO" id="GO:0008270">
    <property type="term" value="F:zinc ion binding"/>
    <property type="evidence" value="ECO:0007669"/>
    <property type="project" value="UniProtKB-KW"/>
</dbReference>
<dbReference type="PANTHER" id="PTHR46455">
    <property type="entry name" value="SET AND MYND DOMAIN CONTAINING, ARTHROPOD-SPECIFIC, MEMBER 4, ISOFORM A"/>
    <property type="match status" value="1"/>
</dbReference>
<dbReference type="KEGG" id="clec:106667130"/>
<sequence>MCQNSKCPICNAKGGLLCGACREVSYCSKEHQREHWKIHKTACHPYEVKRSPDLGRYLTCKRDIEIHGTILTELPLVFGPKFSSPTPQCLGCYQPLDLDNIEARCPKCNWPACSADCPGLTHRHHHLQECLVFSLNTDTDELGYYYEAVTPLRCLLLQKRNPKKWDELMSMESHIKKRGKDSDVYEETDQIAQYLVNNFLCKLDHSILPKMSVEIIHVICGILEVNAMDIGTGNGELSALYPNACLMEHSCIPNTRYMIQLEDFKITVLSSQNLKKGDHVATMYTHMLWGTAARLEHLKNTKYFVCKCKRCQDPTELGTNLSTLKCIGTSPDDINTPCTGLILPQNSVDDNSDWKCTQCPVILTGRHVADLMSRIAADVDATLESPSVKKLQDFLLKLEKLVHKNHYHCFMLKHSLVQLLGREDGYTHDKMSNEDLQKKIDMCKDLLDVSSTLDVENTRVVLYNAVILLELFLTMFEQYNRTKGKLEKSKLLEEGKAHLENCIYILRFEPLSSSGSRIANVCKGHLFRIKNELKKYEVIEL</sequence>
<evidence type="ECO:0000313" key="7">
    <source>
        <dbReference type="Proteomes" id="UP000494040"/>
    </source>
</evidence>
<accession>A0A8I6RS22</accession>
<evidence type="ECO:0000259" key="5">
    <source>
        <dbReference type="PROSITE" id="PS50865"/>
    </source>
</evidence>
<dbReference type="SUPFAM" id="SSF144232">
    <property type="entry name" value="HIT/MYND zinc finger-like"/>
    <property type="match status" value="1"/>
</dbReference>
<evidence type="ECO:0000256" key="2">
    <source>
        <dbReference type="ARBA" id="ARBA00022771"/>
    </source>
</evidence>
<protein>
    <recommendedName>
        <fullName evidence="5">MYND-type domain-containing protein</fullName>
    </recommendedName>
</protein>